<sequence>MTYDQSNTLREIRNYLKWLRRLGFEIWLNRDEGSHVPAQALGELATTENGDAIVETKVQRLQKLSEQVAACRRCQIGHTRTNPVFGVGNPNADLVFIGEAPGANEDAQGVPFVGAAGNLLTQELRKHGISREEVYICNILKCRPPNNRDPFPDEILNCEPYLKQQLSIIAPKMLCGLGRFAVGTLLKRPIPIMKLRGTWESYEGIPLFICLHPAAVLHQPQNRHFFEIDIAALAEAYHARHTRLPKSK</sequence>
<evidence type="ECO:0000256" key="11">
    <source>
        <dbReference type="ARBA" id="ARBA00023204"/>
    </source>
</evidence>
<dbReference type="NCBIfam" id="TIGR00758">
    <property type="entry name" value="UDG_fam4"/>
    <property type="match status" value="1"/>
</dbReference>
<keyword evidence="10" id="KW-0411">Iron-sulfur</keyword>
<evidence type="ECO:0000256" key="6">
    <source>
        <dbReference type="ARBA" id="ARBA00022723"/>
    </source>
</evidence>
<dbReference type="SMART" id="SM00986">
    <property type="entry name" value="UDG"/>
    <property type="match status" value="1"/>
</dbReference>
<organism evidence="13 14">
    <name type="scientific">Sumerlaea chitinivorans</name>
    <dbReference type="NCBI Taxonomy" id="2250252"/>
    <lineage>
        <taxon>Bacteria</taxon>
        <taxon>Candidatus Sumerlaeota</taxon>
        <taxon>Candidatus Sumerlaeia</taxon>
        <taxon>Candidatus Sumerlaeales</taxon>
        <taxon>Candidatus Sumerlaeaceae</taxon>
        <taxon>Candidatus Sumerlaea</taxon>
    </lineage>
</organism>
<keyword evidence="9" id="KW-0408">Iron</keyword>
<evidence type="ECO:0000259" key="12">
    <source>
        <dbReference type="SMART" id="SM00986"/>
    </source>
</evidence>
<evidence type="ECO:0000256" key="5">
    <source>
        <dbReference type="ARBA" id="ARBA00022485"/>
    </source>
</evidence>
<gene>
    <name evidence="13" type="ORF">BRCON_0971</name>
</gene>
<evidence type="ECO:0000256" key="2">
    <source>
        <dbReference type="ARBA" id="ARBA00006521"/>
    </source>
</evidence>
<evidence type="ECO:0000256" key="8">
    <source>
        <dbReference type="ARBA" id="ARBA00022801"/>
    </source>
</evidence>
<dbReference type="InterPro" id="IPR036895">
    <property type="entry name" value="Uracil-DNA_glycosylase-like_sf"/>
</dbReference>
<dbReference type="InterPro" id="IPR005273">
    <property type="entry name" value="Ura-DNA_glyco_family4"/>
</dbReference>
<dbReference type="GO" id="GO:0004844">
    <property type="term" value="F:uracil DNA N-glycosylase activity"/>
    <property type="evidence" value="ECO:0007669"/>
    <property type="project" value="UniProtKB-EC"/>
</dbReference>
<dbReference type="EC" id="3.2.2.27" evidence="3"/>
<comment type="catalytic activity">
    <reaction evidence="1">
        <text>Hydrolyzes single-stranded DNA or mismatched double-stranded DNA and polynucleotides, releasing free uracil.</text>
        <dbReference type="EC" id="3.2.2.27"/>
    </reaction>
</comment>
<dbReference type="Pfam" id="PF03167">
    <property type="entry name" value="UDG"/>
    <property type="match status" value="1"/>
</dbReference>
<dbReference type="SUPFAM" id="SSF52141">
    <property type="entry name" value="Uracil-DNA glycosylase-like"/>
    <property type="match status" value="1"/>
</dbReference>
<keyword evidence="7" id="KW-0227">DNA damage</keyword>
<dbReference type="Proteomes" id="UP000262583">
    <property type="component" value="Chromosome"/>
</dbReference>
<dbReference type="CDD" id="cd10030">
    <property type="entry name" value="UDG-F4_TTUDGA_SPO1dp_like"/>
    <property type="match status" value="1"/>
</dbReference>
<evidence type="ECO:0000256" key="4">
    <source>
        <dbReference type="ARBA" id="ARBA00019403"/>
    </source>
</evidence>
<accession>A0A2Z4Y4E6</accession>
<dbReference type="SMART" id="SM00987">
    <property type="entry name" value="UreE_C"/>
    <property type="match status" value="1"/>
</dbReference>
<dbReference type="InterPro" id="IPR005122">
    <property type="entry name" value="Uracil-DNA_glycosylase-like"/>
</dbReference>
<dbReference type="InterPro" id="IPR051536">
    <property type="entry name" value="UDG_Type-4/5"/>
</dbReference>
<keyword evidence="5" id="KW-0004">4Fe-4S</keyword>
<evidence type="ECO:0000256" key="7">
    <source>
        <dbReference type="ARBA" id="ARBA00022763"/>
    </source>
</evidence>
<dbReference type="GO" id="GO:0051539">
    <property type="term" value="F:4 iron, 4 sulfur cluster binding"/>
    <property type="evidence" value="ECO:0007669"/>
    <property type="project" value="UniProtKB-KW"/>
</dbReference>
<dbReference type="PANTHER" id="PTHR33693:SF1">
    <property type="entry name" value="TYPE-4 URACIL-DNA GLYCOSYLASE"/>
    <property type="match status" value="1"/>
</dbReference>
<dbReference type="Gene3D" id="3.40.470.10">
    <property type="entry name" value="Uracil-DNA glycosylase-like domain"/>
    <property type="match status" value="1"/>
</dbReference>
<name>A0A2Z4Y4E6_SUMC1</name>
<comment type="similarity">
    <text evidence="2">Belongs to the uracil-DNA glycosylase (UDG) superfamily. Type 4 (UDGa) family.</text>
</comment>
<keyword evidence="8" id="KW-0378">Hydrolase</keyword>
<dbReference type="EMBL" id="CP030759">
    <property type="protein sequence ID" value="AXA35748.1"/>
    <property type="molecule type" value="Genomic_DNA"/>
</dbReference>
<dbReference type="AlphaFoldDB" id="A0A2Z4Y4E6"/>
<evidence type="ECO:0000256" key="9">
    <source>
        <dbReference type="ARBA" id="ARBA00023004"/>
    </source>
</evidence>
<dbReference type="GO" id="GO:0046872">
    <property type="term" value="F:metal ion binding"/>
    <property type="evidence" value="ECO:0007669"/>
    <property type="project" value="UniProtKB-KW"/>
</dbReference>
<evidence type="ECO:0000256" key="10">
    <source>
        <dbReference type="ARBA" id="ARBA00023014"/>
    </source>
</evidence>
<keyword evidence="11" id="KW-0234">DNA repair</keyword>
<feature type="domain" description="Uracil-DNA glycosylase-like" evidence="12">
    <location>
        <begin position="85"/>
        <end position="232"/>
    </location>
</feature>
<reference evidence="13 14" key="1">
    <citation type="submission" date="2018-05" db="EMBL/GenBank/DDBJ databases">
        <title>A metagenomic window into the 2 km-deep terrestrial subsurface aquifer revealed taxonomically and functionally diverse microbial community comprising novel uncultured bacterial lineages.</title>
        <authorList>
            <person name="Kadnikov V.V."/>
            <person name="Mardanov A.V."/>
            <person name="Beletsky A.V."/>
            <person name="Banks D."/>
            <person name="Pimenov N.V."/>
            <person name="Frank Y.A."/>
            <person name="Karnachuk O.V."/>
            <person name="Ravin N.V."/>
        </authorList>
    </citation>
    <scope>NUCLEOTIDE SEQUENCE [LARGE SCALE GENOMIC DNA]</scope>
    <source>
        <strain evidence="13">BY</strain>
    </source>
</reference>
<dbReference type="KEGG" id="schv:BRCON_0971"/>
<proteinExistence type="inferred from homology"/>
<evidence type="ECO:0000313" key="14">
    <source>
        <dbReference type="Proteomes" id="UP000262583"/>
    </source>
</evidence>
<dbReference type="GO" id="GO:0006281">
    <property type="term" value="P:DNA repair"/>
    <property type="evidence" value="ECO:0007669"/>
    <property type="project" value="UniProtKB-KW"/>
</dbReference>
<evidence type="ECO:0000313" key="13">
    <source>
        <dbReference type="EMBL" id="AXA35748.1"/>
    </source>
</evidence>
<dbReference type="PANTHER" id="PTHR33693">
    <property type="entry name" value="TYPE-5 URACIL-DNA GLYCOSYLASE"/>
    <property type="match status" value="1"/>
</dbReference>
<evidence type="ECO:0000256" key="3">
    <source>
        <dbReference type="ARBA" id="ARBA00012030"/>
    </source>
</evidence>
<protein>
    <recommendedName>
        <fullName evidence="4">Type-4 uracil-DNA glycosylase</fullName>
        <ecNumber evidence="3">3.2.2.27</ecNumber>
    </recommendedName>
</protein>
<evidence type="ECO:0000256" key="1">
    <source>
        <dbReference type="ARBA" id="ARBA00001400"/>
    </source>
</evidence>
<keyword evidence="6" id="KW-0479">Metal-binding</keyword>